<accession>A0AAD5YCL9</accession>
<comment type="caution">
    <text evidence="2">The sequence shown here is derived from an EMBL/GenBank/DDBJ whole genome shotgun (WGS) entry which is preliminary data.</text>
</comment>
<dbReference type="EMBL" id="JANAWD010000332">
    <property type="protein sequence ID" value="KAJ3481237.1"/>
    <property type="molecule type" value="Genomic_DNA"/>
</dbReference>
<organism evidence="2 3">
    <name type="scientific">Meripilus lineatus</name>
    <dbReference type="NCBI Taxonomy" id="2056292"/>
    <lineage>
        <taxon>Eukaryota</taxon>
        <taxon>Fungi</taxon>
        <taxon>Dikarya</taxon>
        <taxon>Basidiomycota</taxon>
        <taxon>Agaricomycotina</taxon>
        <taxon>Agaricomycetes</taxon>
        <taxon>Polyporales</taxon>
        <taxon>Meripilaceae</taxon>
        <taxon>Meripilus</taxon>
    </lineage>
</organism>
<gene>
    <name evidence="2" type="ORF">NLI96_g7797</name>
</gene>
<dbReference type="AlphaFoldDB" id="A0AAD5YCL9"/>
<sequence length="152" mass="16659">MVTGRICPGLFNYVSTTSSYSQISTLDTSFWESSYSALLNLRIVDCDGPLPEDPDTEDGNDLEDILPATAISTLNITKDLLSVPEPGFNASRPRPAFELDHDSESEYDSESDDGRDPSEILCDILDISEGDLDCSFDAQTHCSDASTRKPRI</sequence>
<keyword evidence="3" id="KW-1185">Reference proteome</keyword>
<evidence type="ECO:0000313" key="2">
    <source>
        <dbReference type="EMBL" id="KAJ3481237.1"/>
    </source>
</evidence>
<reference evidence="2" key="1">
    <citation type="submission" date="2022-07" db="EMBL/GenBank/DDBJ databases">
        <title>Genome Sequence of Physisporinus lineatus.</title>
        <authorList>
            <person name="Buettner E."/>
        </authorList>
    </citation>
    <scope>NUCLEOTIDE SEQUENCE</scope>
    <source>
        <strain evidence="2">VT162</strain>
    </source>
</reference>
<protein>
    <submittedName>
        <fullName evidence="2">Uncharacterized protein</fullName>
    </submittedName>
</protein>
<feature type="compositionally biased region" description="Basic and acidic residues" evidence="1">
    <location>
        <begin position="95"/>
        <end position="104"/>
    </location>
</feature>
<feature type="region of interest" description="Disordered" evidence="1">
    <location>
        <begin position="85"/>
        <end position="119"/>
    </location>
</feature>
<dbReference type="Proteomes" id="UP001212997">
    <property type="component" value="Unassembled WGS sequence"/>
</dbReference>
<evidence type="ECO:0000256" key="1">
    <source>
        <dbReference type="SAM" id="MobiDB-lite"/>
    </source>
</evidence>
<name>A0AAD5YCL9_9APHY</name>
<evidence type="ECO:0000313" key="3">
    <source>
        <dbReference type="Proteomes" id="UP001212997"/>
    </source>
</evidence>
<proteinExistence type="predicted"/>